<dbReference type="Proteomes" id="UP000245391">
    <property type="component" value="Unassembled WGS sequence"/>
</dbReference>
<gene>
    <name evidence="1" type="ORF">DF947_06315</name>
</gene>
<evidence type="ECO:0000313" key="2">
    <source>
        <dbReference type="Proteomes" id="UP000245391"/>
    </source>
</evidence>
<proteinExistence type="predicted"/>
<name>A0A317F212_9SPHI</name>
<dbReference type="RefSeq" id="WP_109928854.1">
    <property type="nucleotide sequence ID" value="NZ_QGNY01000002.1"/>
</dbReference>
<evidence type="ECO:0000313" key="1">
    <source>
        <dbReference type="EMBL" id="PWS32682.1"/>
    </source>
</evidence>
<dbReference type="EMBL" id="QGNY01000002">
    <property type="protein sequence ID" value="PWS32682.1"/>
    <property type="molecule type" value="Genomic_DNA"/>
</dbReference>
<sequence length="68" mass="7753">MEKVTADELSNDKATHQNSYIVTLGKKPNSKLPGKVYKVNVIYIQTSEEQARLKRSIIEGIIKKTFMK</sequence>
<organism evidence="1 2">
    <name type="scientific">Pedobacter paludis</name>
    <dbReference type="NCBI Taxonomy" id="2203212"/>
    <lineage>
        <taxon>Bacteria</taxon>
        <taxon>Pseudomonadati</taxon>
        <taxon>Bacteroidota</taxon>
        <taxon>Sphingobacteriia</taxon>
        <taxon>Sphingobacteriales</taxon>
        <taxon>Sphingobacteriaceae</taxon>
        <taxon>Pedobacter</taxon>
    </lineage>
</organism>
<dbReference type="OrthoDB" id="773363at2"/>
<keyword evidence="2" id="KW-1185">Reference proteome</keyword>
<dbReference type="AlphaFoldDB" id="A0A317F212"/>
<accession>A0A317F212</accession>
<reference evidence="2" key="1">
    <citation type="submission" date="2018-05" db="EMBL/GenBank/DDBJ databases">
        <title>Pedobacter paludis sp. nov., isolated from wetland soil.</title>
        <authorList>
            <person name="Zhang Y."/>
        </authorList>
    </citation>
    <scope>NUCLEOTIDE SEQUENCE [LARGE SCALE GENOMIC DNA]</scope>
    <source>
        <strain evidence="2">R-8</strain>
    </source>
</reference>
<protein>
    <submittedName>
        <fullName evidence="1">Uncharacterized protein</fullName>
    </submittedName>
</protein>
<comment type="caution">
    <text evidence="1">The sequence shown here is derived from an EMBL/GenBank/DDBJ whole genome shotgun (WGS) entry which is preliminary data.</text>
</comment>